<dbReference type="CDD" id="cd08054">
    <property type="entry name" value="gp6"/>
    <property type="match status" value="1"/>
</dbReference>
<name>A0ABV8FDM6_9ACTN</name>
<reference evidence="2" key="1">
    <citation type="journal article" date="2019" name="Int. J. Syst. Evol. Microbiol.">
        <title>The Global Catalogue of Microorganisms (GCM) 10K type strain sequencing project: providing services to taxonomists for standard genome sequencing and annotation.</title>
        <authorList>
            <consortium name="The Broad Institute Genomics Platform"/>
            <consortium name="The Broad Institute Genome Sequencing Center for Infectious Disease"/>
            <person name="Wu L."/>
            <person name="Ma J."/>
        </authorList>
    </citation>
    <scope>NUCLEOTIDE SEQUENCE [LARGE SCALE GENOMIC DNA]</scope>
    <source>
        <strain evidence="2">TBRC 7912</strain>
    </source>
</reference>
<dbReference type="Gene3D" id="1.10.3230.30">
    <property type="entry name" value="Phage gp6-like head-tail connector protein"/>
    <property type="match status" value="1"/>
</dbReference>
<gene>
    <name evidence="1" type="ORF">ACFOYY_42150</name>
</gene>
<dbReference type="EMBL" id="JBHSBC010000067">
    <property type="protein sequence ID" value="MFC3986792.1"/>
    <property type="molecule type" value="Genomic_DNA"/>
</dbReference>
<comment type="caution">
    <text evidence="1">The sequence shown here is derived from an EMBL/GenBank/DDBJ whole genome shotgun (WGS) entry which is preliminary data.</text>
</comment>
<evidence type="ECO:0000313" key="2">
    <source>
        <dbReference type="Proteomes" id="UP001595698"/>
    </source>
</evidence>
<organism evidence="1 2">
    <name type="scientific">Streptosporangium jomthongense</name>
    <dbReference type="NCBI Taxonomy" id="1193683"/>
    <lineage>
        <taxon>Bacteria</taxon>
        <taxon>Bacillati</taxon>
        <taxon>Actinomycetota</taxon>
        <taxon>Actinomycetes</taxon>
        <taxon>Streptosporangiales</taxon>
        <taxon>Streptosporangiaceae</taxon>
        <taxon>Streptosporangium</taxon>
    </lineage>
</organism>
<protein>
    <submittedName>
        <fullName evidence="1">Uncharacterized protein</fullName>
    </submittedName>
</protein>
<proteinExistence type="predicted"/>
<evidence type="ECO:0000313" key="1">
    <source>
        <dbReference type="EMBL" id="MFC3986792.1"/>
    </source>
</evidence>
<dbReference type="RefSeq" id="WP_386197140.1">
    <property type="nucleotide sequence ID" value="NZ_JBHSBC010000067.1"/>
</dbReference>
<keyword evidence="2" id="KW-1185">Reference proteome</keyword>
<dbReference type="Proteomes" id="UP001595698">
    <property type="component" value="Unassembled WGS sequence"/>
</dbReference>
<sequence length="279" mass="29831">MTTAFGADVRLSTSVRDDDGNLTAPASIALTILLPDGTTAGPFAPTNSALGLYYYDYAPTQAGQHIARWVTTGPAGSDEETFDVAGLWSEAGFVSVADAKAHMRKTTTEDDDQLQAFVVTACQMITDRMGQVTPASFTHDVTRYSNTIILPKRPVIAVTTVERLPGGEVLPAADGVAGAAGWYLDGSEGVLRHTSSFGGRVRVTYRAGRTPLPPNFRLAALELVAHLWRGSQHNQAGSRPALGETDAIAASVRPFAMPYRVMELLGLKKDRERDEPLVG</sequence>
<accession>A0ABV8FDM6</accession>